<evidence type="ECO:0000256" key="1">
    <source>
        <dbReference type="SAM" id="Phobius"/>
    </source>
</evidence>
<dbReference type="Proteomes" id="UP001279012">
    <property type="component" value="Unassembled WGS sequence"/>
</dbReference>
<feature type="non-terminal residue" evidence="2">
    <location>
        <position position="1"/>
    </location>
</feature>
<protein>
    <submittedName>
        <fullName evidence="2">D-serine transporter DsdX</fullName>
    </submittedName>
</protein>
<dbReference type="GO" id="GO:0005886">
    <property type="term" value="C:plasma membrane"/>
    <property type="evidence" value="ECO:0007669"/>
    <property type="project" value="TreeGrafter"/>
</dbReference>
<dbReference type="GO" id="GO:0015128">
    <property type="term" value="F:gluconate transmembrane transporter activity"/>
    <property type="evidence" value="ECO:0007669"/>
    <property type="project" value="InterPro"/>
</dbReference>
<dbReference type="Pfam" id="PF02447">
    <property type="entry name" value="GntP_permease"/>
    <property type="match status" value="1"/>
</dbReference>
<comment type="caution">
    <text evidence="2">The sequence shown here is derived from an EMBL/GenBank/DDBJ whole genome shotgun (WGS) entry which is preliminary data.</text>
</comment>
<dbReference type="AlphaFoldDB" id="A0AAW9EFW1"/>
<gene>
    <name evidence="2" type="ORF">SJ059_29980</name>
</gene>
<proteinExistence type="predicted"/>
<accession>A0AAW9EFW1</accession>
<evidence type="ECO:0000313" key="2">
    <source>
        <dbReference type="EMBL" id="MDX7018658.1"/>
    </source>
</evidence>
<keyword evidence="1" id="KW-1133">Transmembrane helix</keyword>
<organism evidence="2 3">
    <name type="scientific">Klebsiella aerogenes</name>
    <name type="common">Enterobacter aerogenes</name>
    <dbReference type="NCBI Taxonomy" id="548"/>
    <lineage>
        <taxon>Bacteria</taxon>
        <taxon>Pseudomonadati</taxon>
        <taxon>Pseudomonadota</taxon>
        <taxon>Gammaproteobacteria</taxon>
        <taxon>Enterobacterales</taxon>
        <taxon>Enterobacteriaceae</taxon>
        <taxon>Klebsiella/Raoultella group</taxon>
        <taxon>Klebsiella</taxon>
    </lineage>
</organism>
<feature type="transmembrane region" description="Helical" evidence="1">
    <location>
        <begin position="20"/>
        <end position="40"/>
    </location>
</feature>
<reference evidence="2" key="1">
    <citation type="submission" date="2023-11" db="EMBL/GenBank/DDBJ databases">
        <title>Detection of rare carbapenemases in Enterobacterales - comparison of two colorimetric and two CIM-based carbapenemase assays.</title>
        <authorList>
            <person name="Schaffarczyk L."/>
            <person name="Noster J."/>
            <person name="Stelzer Y."/>
            <person name="Sattler J."/>
            <person name="Gatermann S."/>
            <person name="Hamprecht A."/>
        </authorList>
    </citation>
    <scope>NUCLEOTIDE SEQUENCE</scope>
    <source>
        <strain evidence="2">CIM-Cont-037</strain>
    </source>
</reference>
<dbReference type="PANTHER" id="PTHR30354:SF6">
    <property type="entry name" value="D-SERINE TRANSPORTER DSDX"/>
    <property type="match status" value="1"/>
</dbReference>
<name>A0AAW9EFW1_KLEAE</name>
<sequence length="88" mass="9281">PPHPAALFVTNELGADMGTVIVAGLAVGLLASLVGGPLFLKVLGERLPFKTVPEAFSDMEIRQEKDLPSLGATLFTVLLPIVLMLIKT</sequence>
<feature type="non-terminal residue" evidence="2">
    <location>
        <position position="88"/>
    </location>
</feature>
<dbReference type="PANTHER" id="PTHR30354">
    <property type="entry name" value="GNT FAMILY GLUCONATE TRANSPORTER"/>
    <property type="match status" value="1"/>
</dbReference>
<keyword evidence="1" id="KW-0812">Transmembrane</keyword>
<dbReference type="InterPro" id="IPR003474">
    <property type="entry name" value="Glcn_transporter"/>
</dbReference>
<dbReference type="EMBL" id="JAWZZT010001167">
    <property type="protein sequence ID" value="MDX7018658.1"/>
    <property type="molecule type" value="Genomic_DNA"/>
</dbReference>
<evidence type="ECO:0000313" key="3">
    <source>
        <dbReference type="Proteomes" id="UP001279012"/>
    </source>
</evidence>
<keyword evidence="1" id="KW-0472">Membrane</keyword>
<feature type="transmembrane region" description="Helical" evidence="1">
    <location>
        <begin position="67"/>
        <end position="86"/>
    </location>
</feature>